<name>A0AAN9FDS2_CROPI</name>
<sequence>MWPETKKSQVRFLVNTPCWERHRNTTSCRISLKGSLVLKVLLGKPVQTWHPTTGDRALSQNPPFSQPLPHPFLLLIVSSYLWCHVSSSPTASHSLITVIVIVTVTVIVCRHYCLPSPSHRRIRPSRPRLQRYRPSTQATGQSRRLTVKHGCGGAGHGRGGLPGYAAVGGFTSFWSALELLAMAEWVGREQREVEREAWLSKREKAFEKG</sequence>
<comment type="caution">
    <text evidence="2">The sequence shown here is derived from an EMBL/GenBank/DDBJ whole genome shotgun (WGS) entry which is preliminary data.</text>
</comment>
<feature type="compositionally biased region" description="Basic residues" evidence="1">
    <location>
        <begin position="120"/>
        <end position="131"/>
    </location>
</feature>
<dbReference type="EMBL" id="JAYWIO010000003">
    <property type="protein sequence ID" value="KAK7274502.1"/>
    <property type="molecule type" value="Genomic_DNA"/>
</dbReference>
<keyword evidence="3" id="KW-1185">Reference proteome</keyword>
<evidence type="ECO:0000313" key="3">
    <source>
        <dbReference type="Proteomes" id="UP001372338"/>
    </source>
</evidence>
<dbReference type="Proteomes" id="UP001372338">
    <property type="component" value="Unassembled WGS sequence"/>
</dbReference>
<dbReference type="AlphaFoldDB" id="A0AAN9FDS2"/>
<evidence type="ECO:0000313" key="2">
    <source>
        <dbReference type="EMBL" id="KAK7274502.1"/>
    </source>
</evidence>
<protein>
    <submittedName>
        <fullName evidence="2">Uncharacterized protein</fullName>
    </submittedName>
</protein>
<proteinExistence type="predicted"/>
<evidence type="ECO:0000256" key="1">
    <source>
        <dbReference type="SAM" id="MobiDB-lite"/>
    </source>
</evidence>
<feature type="region of interest" description="Disordered" evidence="1">
    <location>
        <begin position="120"/>
        <end position="143"/>
    </location>
</feature>
<reference evidence="2 3" key="1">
    <citation type="submission" date="2024-01" db="EMBL/GenBank/DDBJ databases">
        <title>The genomes of 5 underutilized Papilionoideae crops provide insights into root nodulation and disease resistanc.</title>
        <authorList>
            <person name="Yuan L."/>
        </authorList>
    </citation>
    <scope>NUCLEOTIDE SEQUENCE [LARGE SCALE GENOMIC DNA]</scope>
    <source>
        <strain evidence="2">ZHUSHIDOU_FW_LH</strain>
        <tissue evidence="2">Leaf</tissue>
    </source>
</reference>
<accession>A0AAN9FDS2</accession>
<organism evidence="2 3">
    <name type="scientific">Crotalaria pallida</name>
    <name type="common">Smooth rattlebox</name>
    <name type="synonym">Crotalaria striata</name>
    <dbReference type="NCBI Taxonomy" id="3830"/>
    <lineage>
        <taxon>Eukaryota</taxon>
        <taxon>Viridiplantae</taxon>
        <taxon>Streptophyta</taxon>
        <taxon>Embryophyta</taxon>
        <taxon>Tracheophyta</taxon>
        <taxon>Spermatophyta</taxon>
        <taxon>Magnoliopsida</taxon>
        <taxon>eudicotyledons</taxon>
        <taxon>Gunneridae</taxon>
        <taxon>Pentapetalae</taxon>
        <taxon>rosids</taxon>
        <taxon>fabids</taxon>
        <taxon>Fabales</taxon>
        <taxon>Fabaceae</taxon>
        <taxon>Papilionoideae</taxon>
        <taxon>50 kb inversion clade</taxon>
        <taxon>genistoids sensu lato</taxon>
        <taxon>core genistoids</taxon>
        <taxon>Crotalarieae</taxon>
        <taxon>Crotalaria</taxon>
    </lineage>
</organism>
<gene>
    <name evidence="2" type="ORF">RIF29_15594</name>
</gene>